<dbReference type="InterPro" id="IPR046196">
    <property type="entry name" value="DUF6228"/>
</dbReference>
<gene>
    <name evidence="1" type="ORF">PZ740_00045</name>
</gene>
<dbReference type="Proteomes" id="UP001301140">
    <property type="component" value="Unassembled WGS sequence"/>
</dbReference>
<dbReference type="RefSeq" id="WP_327787175.1">
    <property type="nucleotide sequence ID" value="NZ_JARGEQ010000001.1"/>
</dbReference>
<dbReference type="AlphaFoldDB" id="A0AAP3UY42"/>
<evidence type="ECO:0000313" key="1">
    <source>
        <dbReference type="EMBL" id="MDF1584771.1"/>
    </source>
</evidence>
<proteinExistence type="predicted"/>
<evidence type="ECO:0000313" key="2">
    <source>
        <dbReference type="Proteomes" id="UP001301140"/>
    </source>
</evidence>
<keyword evidence="2" id="KW-1185">Reference proteome</keyword>
<comment type="caution">
    <text evidence="1">The sequence shown here is derived from an EMBL/GenBank/DDBJ whole genome shotgun (WGS) entry which is preliminary data.</text>
</comment>
<accession>A0AAP3UY42</accession>
<dbReference type="EMBL" id="JARGEQ010000001">
    <property type="protein sequence ID" value="MDF1584771.1"/>
    <property type="molecule type" value="Genomic_DNA"/>
</dbReference>
<protein>
    <submittedName>
        <fullName evidence="1">DUF6228 family protein</fullName>
    </submittedName>
</protein>
<organism evidence="1 2">
    <name type="scientific">Marinimicrococcus flavescens</name>
    <dbReference type="NCBI Taxonomy" id="3031815"/>
    <lineage>
        <taxon>Bacteria</taxon>
        <taxon>Pseudomonadati</taxon>
        <taxon>Pseudomonadota</taxon>
        <taxon>Alphaproteobacteria</taxon>
        <taxon>Geminicoccales</taxon>
        <taxon>Geminicoccaceae</taxon>
        <taxon>Marinimicrococcus</taxon>
    </lineage>
</organism>
<sequence length="139" mass="15541">MTRTIRIGSEGTYLTLRALILRAPGQVTGLNVSYSAPDIAAAADLAFQAELLDAENLAWFFEEMARNWRGWNEPIGFRTSEGDFTLSADCDRIGHVTIRSRIITRRWSLDGRLHLEAGMLEALATTARRLLLPADHEAR</sequence>
<dbReference type="Pfam" id="PF19739">
    <property type="entry name" value="DUF6228"/>
    <property type="match status" value="1"/>
</dbReference>
<name>A0AAP3UY42_9PROT</name>
<reference evidence="1 2" key="1">
    <citation type="submission" date="2023-03" db="EMBL/GenBank/DDBJ databases">
        <title>YIM 152171 draft genome.</title>
        <authorList>
            <person name="Yang Z."/>
        </authorList>
    </citation>
    <scope>NUCLEOTIDE SEQUENCE [LARGE SCALE GENOMIC DNA]</scope>
    <source>
        <strain evidence="1 2">YIM 152171</strain>
    </source>
</reference>